<evidence type="ECO:0000256" key="1">
    <source>
        <dbReference type="ARBA" id="ARBA00004479"/>
    </source>
</evidence>
<dbReference type="InterPro" id="IPR001480">
    <property type="entry name" value="Bulb-type_lectin_dom"/>
</dbReference>
<evidence type="ECO:0000256" key="6">
    <source>
        <dbReference type="ARBA" id="ARBA00022729"/>
    </source>
</evidence>
<dbReference type="SMART" id="SM00220">
    <property type="entry name" value="S_TKc"/>
    <property type="match status" value="1"/>
</dbReference>
<dbReference type="GeneID" id="120260549"/>
<keyword evidence="4 18" id="KW-0808">Transferase</keyword>
<keyword evidence="13" id="KW-1015">Disulfide bond</keyword>
<comment type="similarity">
    <text evidence="18">Belongs to the protein kinase superfamily. Ser/Thr protein kinase family.</text>
</comment>
<comment type="catalytic activity">
    <reaction evidence="17 18">
        <text>L-seryl-[protein] + ATP = O-phospho-L-seryl-[protein] + ADP + H(+)</text>
        <dbReference type="Rhea" id="RHEA:17989"/>
        <dbReference type="Rhea" id="RHEA-COMP:9863"/>
        <dbReference type="Rhea" id="RHEA-COMP:11604"/>
        <dbReference type="ChEBI" id="CHEBI:15378"/>
        <dbReference type="ChEBI" id="CHEBI:29999"/>
        <dbReference type="ChEBI" id="CHEBI:30616"/>
        <dbReference type="ChEBI" id="CHEBI:83421"/>
        <dbReference type="ChEBI" id="CHEBI:456216"/>
        <dbReference type="EC" id="2.7.11.1"/>
    </reaction>
</comment>
<dbReference type="Proteomes" id="UP001515500">
    <property type="component" value="Chromosome 5"/>
</dbReference>
<dbReference type="InterPro" id="IPR000719">
    <property type="entry name" value="Prot_kinase_dom"/>
</dbReference>
<dbReference type="Gene3D" id="1.10.510.10">
    <property type="entry name" value="Transferase(Phosphotransferase) domain 1"/>
    <property type="match status" value="1"/>
</dbReference>
<dbReference type="InterPro" id="IPR036426">
    <property type="entry name" value="Bulb-type_lectin_dom_sf"/>
</dbReference>
<keyword evidence="11 21" id="KW-1133">Transmembrane helix</keyword>
<dbReference type="FunFam" id="3.30.200.20:FF:000059">
    <property type="entry name" value="S-receptor-like serine/threonine-protein kinase"/>
    <property type="match status" value="1"/>
</dbReference>
<dbReference type="PIRSF" id="PIRSF000641">
    <property type="entry name" value="SRK"/>
    <property type="match status" value="1"/>
</dbReference>
<feature type="signal peptide" evidence="22">
    <location>
        <begin position="1"/>
        <end position="20"/>
    </location>
</feature>
<keyword evidence="10 18" id="KW-0067">ATP-binding</keyword>
<evidence type="ECO:0000256" key="19">
    <source>
        <dbReference type="PROSITE-ProRule" id="PRU10141"/>
    </source>
</evidence>
<dbReference type="InterPro" id="IPR008271">
    <property type="entry name" value="Ser/Thr_kinase_AS"/>
</dbReference>
<feature type="domain" description="Protein kinase" evidence="23">
    <location>
        <begin position="547"/>
        <end position="827"/>
    </location>
</feature>
<dbReference type="PROSITE" id="PS50927">
    <property type="entry name" value="BULB_LECTIN"/>
    <property type="match status" value="1"/>
</dbReference>
<dbReference type="GO" id="GO:0051707">
    <property type="term" value="P:response to other organism"/>
    <property type="evidence" value="ECO:0007669"/>
    <property type="project" value="UniProtKB-ARBA"/>
</dbReference>
<dbReference type="InterPro" id="IPR011009">
    <property type="entry name" value="Kinase-like_dom_sf"/>
</dbReference>
<sequence>MLLFMFFLILQTPDFQSAAAAPPPPAIAAPLSPPEAPAAPTTAPPPKAPAVRPPPPPKAAAPPPPPPPESNCQINFDSTLSTSSSWPSPSGSFAFGFYPEGSGALKVGIQFIVPSNKTTVIWTSNRDGSPVSENATLKFGEGGLKLLRATSQGKDQYVSDLDQSSSSSVYCASMLDSGNFVIYDSSSSVIWQTFDYPTDTLMVGQLLRNETELISSVSEMNHSSGRFRLRMQTNGNLIMCPVGIDYTADYAYWDSNTYLGPYLYLSLSEDGILFLTDNNQSQRRNLTRGDQSYNTNTVHLARLEPNGMLHVYMPMIYWGTPLMFWIHDQMMSAKNGICGFNSYCAFSGGKQVCSCFSNFDYIDAEDTQAGCKSNFTYKSCIKVGDNDAYYNTMDDLENVQWLKQHLSAKQTFTASKNDCRQSCLDDCLCDAAIYNGNDNSCSKQSFPLNYGKENTSTSNPTSTFIKRTERRDIDVVPRVKKELTGGPLIVFVGVVSGLIIFILIFVFVIFKCQSGRYRLIWRSKELSFFDEIAPRSFSYSELYEATEGFKEEVGKGAFGTVFRGTLPSTGKSVAVKRLEKVVEEGEREFQTEMKAIGRTHHRNLVRLLGFCNEGSNRLLVYEFMSNGSLADLIFKPDHPNRPPWRDRLRIALDVARGIHYLHEECETHIIHCDIKPQNILMDENWTAKISDFGLAKLLMPTQTRTFTGIRGTRGYLAPDWHQNLPITVKTDVYSFGIVLLEILCCRRNMDLEAEVDEIILSQWVYNCCIAGELEKLVLNEEVDMVEFERVVKVALRCIQTDPTQRLSMKNVIIMLEGLVEISSPPHP</sequence>
<evidence type="ECO:0000256" key="9">
    <source>
        <dbReference type="ARBA" id="ARBA00022777"/>
    </source>
</evidence>
<dbReference type="FunFam" id="1.10.510.10:FF:000237">
    <property type="entry name" value="G-type lectin S-receptor-like serine/threonine-protein kinase"/>
    <property type="match status" value="1"/>
</dbReference>
<dbReference type="SMART" id="SM00108">
    <property type="entry name" value="B_lectin"/>
    <property type="match status" value="1"/>
</dbReference>
<keyword evidence="7" id="KW-0430">Lectin</keyword>
<gene>
    <name evidence="26" type="primary">LOC120260549</name>
</gene>
<dbReference type="InterPro" id="IPR017441">
    <property type="entry name" value="Protein_kinase_ATP_BS"/>
</dbReference>
<dbReference type="PANTHER" id="PTHR47976:SF7">
    <property type="entry name" value="RECEPTOR-LIKE SERINE_THREONINE-PROTEIN KINASE"/>
    <property type="match status" value="1"/>
</dbReference>
<evidence type="ECO:0000256" key="5">
    <source>
        <dbReference type="ARBA" id="ARBA00022692"/>
    </source>
</evidence>
<keyword evidence="25" id="KW-1185">Reference proteome</keyword>
<evidence type="ECO:0000256" key="14">
    <source>
        <dbReference type="ARBA" id="ARBA00023170"/>
    </source>
</evidence>
<organism evidence="25 26">
    <name type="scientific">Dioscorea cayennensis subsp. rotundata</name>
    <name type="common">White Guinea yam</name>
    <name type="synonym">Dioscorea rotundata</name>
    <dbReference type="NCBI Taxonomy" id="55577"/>
    <lineage>
        <taxon>Eukaryota</taxon>
        <taxon>Viridiplantae</taxon>
        <taxon>Streptophyta</taxon>
        <taxon>Embryophyta</taxon>
        <taxon>Tracheophyta</taxon>
        <taxon>Spermatophyta</taxon>
        <taxon>Magnoliopsida</taxon>
        <taxon>Liliopsida</taxon>
        <taxon>Dioscoreales</taxon>
        <taxon>Dioscoreaceae</taxon>
        <taxon>Dioscorea</taxon>
    </lineage>
</organism>
<dbReference type="Gene3D" id="2.90.10.10">
    <property type="entry name" value="Bulb-type lectin domain"/>
    <property type="match status" value="1"/>
</dbReference>
<dbReference type="InterPro" id="IPR051343">
    <property type="entry name" value="G-type_lectin_kinases/EP1-like"/>
</dbReference>
<feature type="domain" description="Bulb-type lectin" evidence="24">
    <location>
        <begin position="71"/>
        <end position="195"/>
    </location>
</feature>
<dbReference type="PROSITE" id="PS00108">
    <property type="entry name" value="PROTEIN_KINASE_ST"/>
    <property type="match status" value="1"/>
</dbReference>
<dbReference type="GO" id="GO:0016020">
    <property type="term" value="C:membrane"/>
    <property type="evidence" value="ECO:0007669"/>
    <property type="project" value="UniProtKB-SubCell"/>
</dbReference>
<feature type="region of interest" description="Disordered" evidence="20">
    <location>
        <begin position="19"/>
        <end position="83"/>
    </location>
</feature>
<keyword evidence="8 18" id="KW-0547">Nucleotide-binding</keyword>
<dbReference type="GO" id="GO:0005524">
    <property type="term" value="F:ATP binding"/>
    <property type="evidence" value="ECO:0007669"/>
    <property type="project" value="UniProtKB-UniRule"/>
</dbReference>
<dbReference type="SUPFAM" id="SSF56112">
    <property type="entry name" value="Protein kinase-like (PK-like)"/>
    <property type="match status" value="1"/>
</dbReference>
<comment type="catalytic activity">
    <reaction evidence="16 18">
        <text>L-threonyl-[protein] + ATP = O-phospho-L-threonyl-[protein] + ADP + H(+)</text>
        <dbReference type="Rhea" id="RHEA:46608"/>
        <dbReference type="Rhea" id="RHEA-COMP:11060"/>
        <dbReference type="Rhea" id="RHEA-COMP:11605"/>
        <dbReference type="ChEBI" id="CHEBI:15378"/>
        <dbReference type="ChEBI" id="CHEBI:30013"/>
        <dbReference type="ChEBI" id="CHEBI:30616"/>
        <dbReference type="ChEBI" id="CHEBI:61977"/>
        <dbReference type="ChEBI" id="CHEBI:456216"/>
        <dbReference type="EC" id="2.7.11.1"/>
    </reaction>
</comment>
<dbReference type="InterPro" id="IPR024171">
    <property type="entry name" value="SRK-like_kinase"/>
</dbReference>
<dbReference type="Pfam" id="PF01453">
    <property type="entry name" value="B_lectin"/>
    <property type="match status" value="1"/>
</dbReference>
<evidence type="ECO:0000256" key="17">
    <source>
        <dbReference type="ARBA" id="ARBA00048679"/>
    </source>
</evidence>
<dbReference type="PROSITE" id="PS50011">
    <property type="entry name" value="PROTEIN_KINASE_DOM"/>
    <property type="match status" value="1"/>
</dbReference>
<protein>
    <recommendedName>
        <fullName evidence="18">Receptor-like serine/threonine-protein kinase</fullName>
        <ecNumber evidence="18">2.7.11.1</ecNumber>
    </recommendedName>
</protein>
<dbReference type="SUPFAM" id="SSF51110">
    <property type="entry name" value="alpha-D-mannose-specific plant lectins"/>
    <property type="match status" value="2"/>
</dbReference>
<dbReference type="GO" id="GO:0004674">
    <property type="term" value="F:protein serine/threonine kinase activity"/>
    <property type="evidence" value="ECO:0007669"/>
    <property type="project" value="UniProtKB-KW"/>
</dbReference>
<evidence type="ECO:0000256" key="16">
    <source>
        <dbReference type="ARBA" id="ARBA00047899"/>
    </source>
</evidence>
<keyword evidence="9 18" id="KW-0418">Kinase</keyword>
<evidence type="ECO:0000313" key="25">
    <source>
        <dbReference type="Proteomes" id="UP001515500"/>
    </source>
</evidence>
<accession>A0AB40BBH0</accession>
<evidence type="ECO:0000256" key="18">
    <source>
        <dbReference type="PIRNR" id="PIRNR000641"/>
    </source>
</evidence>
<dbReference type="RefSeq" id="XP_039123976.1">
    <property type="nucleotide sequence ID" value="XM_039268042.1"/>
</dbReference>
<evidence type="ECO:0000256" key="10">
    <source>
        <dbReference type="ARBA" id="ARBA00022840"/>
    </source>
</evidence>
<evidence type="ECO:0000256" key="22">
    <source>
        <dbReference type="SAM" id="SignalP"/>
    </source>
</evidence>
<keyword evidence="14" id="KW-0675">Receptor</keyword>
<dbReference type="PROSITE" id="PS00107">
    <property type="entry name" value="PROTEIN_KINASE_ATP"/>
    <property type="match status" value="1"/>
</dbReference>
<dbReference type="CDD" id="cd14066">
    <property type="entry name" value="STKc_IRAK"/>
    <property type="match status" value="1"/>
</dbReference>
<comment type="subcellular location">
    <subcellularLocation>
        <location evidence="1">Membrane</location>
        <topology evidence="1">Single-pass type I membrane protein</topology>
    </subcellularLocation>
</comment>
<evidence type="ECO:0000259" key="24">
    <source>
        <dbReference type="PROSITE" id="PS50927"/>
    </source>
</evidence>
<dbReference type="Pfam" id="PF00069">
    <property type="entry name" value="Pkinase"/>
    <property type="match status" value="1"/>
</dbReference>
<evidence type="ECO:0000256" key="21">
    <source>
        <dbReference type="SAM" id="Phobius"/>
    </source>
</evidence>
<feature type="transmembrane region" description="Helical" evidence="21">
    <location>
        <begin position="488"/>
        <end position="510"/>
    </location>
</feature>
<evidence type="ECO:0000256" key="4">
    <source>
        <dbReference type="ARBA" id="ARBA00022679"/>
    </source>
</evidence>
<evidence type="ECO:0000259" key="23">
    <source>
        <dbReference type="PROSITE" id="PS50011"/>
    </source>
</evidence>
<evidence type="ECO:0000256" key="3">
    <source>
        <dbReference type="ARBA" id="ARBA00022536"/>
    </source>
</evidence>
<proteinExistence type="inferred from homology"/>
<evidence type="ECO:0000256" key="13">
    <source>
        <dbReference type="ARBA" id="ARBA00023157"/>
    </source>
</evidence>
<keyword evidence="5 21" id="KW-0812">Transmembrane</keyword>
<feature type="compositionally biased region" description="Pro residues" evidence="20">
    <location>
        <begin position="21"/>
        <end position="69"/>
    </location>
</feature>
<keyword evidence="2 18" id="KW-0723">Serine/threonine-protein kinase</keyword>
<keyword evidence="6 22" id="KW-0732">Signal</keyword>
<feature type="binding site" evidence="19">
    <location>
        <position position="576"/>
    </location>
    <ligand>
        <name>ATP</name>
        <dbReference type="ChEBI" id="CHEBI:30616"/>
    </ligand>
</feature>
<feature type="chain" id="PRO_5044208432" description="Receptor-like serine/threonine-protein kinase" evidence="22">
    <location>
        <begin position="21"/>
        <end position="827"/>
    </location>
</feature>
<evidence type="ECO:0000256" key="2">
    <source>
        <dbReference type="ARBA" id="ARBA00022527"/>
    </source>
</evidence>
<dbReference type="PANTHER" id="PTHR47976">
    <property type="entry name" value="G-TYPE LECTIN S-RECEPTOR-LIKE SERINE/THREONINE-PROTEIN KINASE SD2-5"/>
    <property type="match status" value="1"/>
</dbReference>
<dbReference type="Gene3D" id="2.90.10.30">
    <property type="match status" value="1"/>
</dbReference>
<keyword evidence="3" id="KW-0245">EGF-like domain</keyword>
<dbReference type="GO" id="GO:0030246">
    <property type="term" value="F:carbohydrate binding"/>
    <property type="evidence" value="ECO:0007669"/>
    <property type="project" value="UniProtKB-KW"/>
</dbReference>
<reference evidence="26" key="1">
    <citation type="submission" date="2025-08" db="UniProtKB">
        <authorList>
            <consortium name="RefSeq"/>
        </authorList>
    </citation>
    <scope>IDENTIFICATION</scope>
</reference>
<keyword evidence="15" id="KW-0325">Glycoprotein</keyword>
<dbReference type="AlphaFoldDB" id="A0AB40BBH0"/>
<evidence type="ECO:0000256" key="15">
    <source>
        <dbReference type="ARBA" id="ARBA00023180"/>
    </source>
</evidence>
<name>A0AB40BBH0_DIOCR</name>
<evidence type="ECO:0000313" key="26">
    <source>
        <dbReference type="RefSeq" id="XP_039123976.1"/>
    </source>
</evidence>
<keyword evidence="12 21" id="KW-0472">Membrane</keyword>
<dbReference type="EC" id="2.7.11.1" evidence="18"/>
<evidence type="ECO:0000256" key="11">
    <source>
        <dbReference type="ARBA" id="ARBA00022989"/>
    </source>
</evidence>
<evidence type="ECO:0000256" key="7">
    <source>
        <dbReference type="ARBA" id="ARBA00022734"/>
    </source>
</evidence>
<evidence type="ECO:0000256" key="8">
    <source>
        <dbReference type="ARBA" id="ARBA00022741"/>
    </source>
</evidence>
<evidence type="ECO:0000256" key="20">
    <source>
        <dbReference type="SAM" id="MobiDB-lite"/>
    </source>
</evidence>
<evidence type="ECO:0000256" key="12">
    <source>
        <dbReference type="ARBA" id="ARBA00023136"/>
    </source>
</evidence>
<dbReference type="Gene3D" id="3.30.200.20">
    <property type="entry name" value="Phosphorylase Kinase, domain 1"/>
    <property type="match status" value="1"/>
</dbReference>